<accession>A0AAV7N995</accession>
<protein>
    <recommendedName>
        <fullName evidence="4">Secreted protein</fullName>
    </recommendedName>
</protein>
<evidence type="ECO:0000313" key="2">
    <source>
        <dbReference type="EMBL" id="KAJ1112091.1"/>
    </source>
</evidence>
<feature type="compositionally biased region" description="Basic and acidic residues" evidence="1">
    <location>
        <begin position="82"/>
        <end position="92"/>
    </location>
</feature>
<sequence length="92" mass="9709">MMSGAAAQQAVARAFVLLFAQVSHRHLSSRRGLVGQGAACQGSRGLARFLATHAAGWTCVRNSLGAPSLPPTNPRPTLLPRSETDTGRAQRM</sequence>
<feature type="region of interest" description="Disordered" evidence="1">
    <location>
        <begin position="62"/>
        <end position="92"/>
    </location>
</feature>
<dbReference type="AlphaFoldDB" id="A0AAV7N995"/>
<name>A0AAV7N995_PLEWA</name>
<evidence type="ECO:0008006" key="4">
    <source>
        <dbReference type="Google" id="ProtNLM"/>
    </source>
</evidence>
<evidence type="ECO:0000256" key="1">
    <source>
        <dbReference type="SAM" id="MobiDB-lite"/>
    </source>
</evidence>
<evidence type="ECO:0000313" key="3">
    <source>
        <dbReference type="Proteomes" id="UP001066276"/>
    </source>
</evidence>
<proteinExistence type="predicted"/>
<dbReference type="EMBL" id="JANPWB010000012">
    <property type="protein sequence ID" value="KAJ1112091.1"/>
    <property type="molecule type" value="Genomic_DNA"/>
</dbReference>
<dbReference type="Proteomes" id="UP001066276">
    <property type="component" value="Chromosome 8"/>
</dbReference>
<reference evidence="2" key="1">
    <citation type="journal article" date="2022" name="bioRxiv">
        <title>Sequencing and chromosome-scale assembly of the giantPleurodeles waltlgenome.</title>
        <authorList>
            <person name="Brown T."/>
            <person name="Elewa A."/>
            <person name="Iarovenko S."/>
            <person name="Subramanian E."/>
            <person name="Araus A.J."/>
            <person name="Petzold A."/>
            <person name="Susuki M."/>
            <person name="Suzuki K.-i.T."/>
            <person name="Hayashi T."/>
            <person name="Toyoda A."/>
            <person name="Oliveira C."/>
            <person name="Osipova E."/>
            <person name="Leigh N.D."/>
            <person name="Simon A."/>
            <person name="Yun M.H."/>
        </authorList>
    </citation>
    <scope>NUCLEOTIDE SEQUENCE</scope>
    <source>
        <strain evidence="2">20211129_DDA</strain>
        <tissue evidence="2">Liver</tissue>
    </source>
</reference>
<organism evidence="2 3">
    <name type="scientific">Pleurodeles waltl</name>
    <name type="common">Iberian ribbed newt</name>
    <dbReference type="NCBI Taxonomy" id="8319"/>
    <lineage>
        <taxon>Eukaryota</taxon>
        <taxon>Metazoa</taxon>
        <taxon>Chordata</taxon>
        <taxon>Craniata</taxon>
        <taxon>Vertebrata</taxon>
        <taxon>Euteleostomi</taxon>
        <taxon>Amphibia</taxon>
        <taxon>Batrachia</taxon>
        <taxon>Caudata</taxon>
        <taxon>Salamandroidea</taxon>
        <taxon>Salamandridae</taxon>
        <taxon>Pleurodelinae</taxon>
        <taxon>Pleurodeles</taxon>
    </lineage>
</organism>
<comment type="caution">
    <text evidence="2">The sequence shown here is derived from an EMBL/GenBank/DDBJ whole genome shotgun (WGS) entry which is preliminary data.</text>
</comment>
<keyword evidence="3" id="KW-1185">Reference proteome</keyword>
<gene>
    <name evidence="2" type="ORF">NDU88_000360</name>
</gene>